<dbReference type="SUPFAM" id="SSF57196">
    <property type="entry name" value="EGF/Laminin"/>
    <property type="match status" value="4"/>
</dbReference>
<keyword evidence="2 10" id="KW-0245">EGF-like domain</keyword>
<dbReference type="FunFam" id="2.10.25.10:FF:000064">
    <property type="entry name" value="Delta-like protein"/>
    <property type="match status" value="1"/>
</dbReference>
<dbReference type="GO" id="GO:0005886">
    <property type="term" value="C:plasma membrane"/>
    <property type="evidence" value="ECO:0000318"/>
    <property type="project" value="GO_Central"/>
</dbReference>
<evidence type="ECO:0000256" key="8">
    <source>
        <dbReference type="ARBA" id="ARBA00023157"/>
    </source>
</evidence>
<organism evidence="14 15">
    <name type="scientific">Ornithorhynchus anatinus</name>
    <name type="common">Duckbill platypus</name>
    <dbReference type="NCBI Taxonomy" id="9258"/>
    <lineage>
        <taxon>Eukaryota</taxon>
        <taxon>Metazoa</taxon>
        <taxon>Chordata</taxon>
        <taxon>Craniata</taxon>
        <taxon>Vertebrata</taxon>
        <taxon>Euteleostomi</taxon>
        <taxon>Mammalia</taxon>
        <taxon>Monotremata</taxon>
        <taxon>Ornithorhynchidae</taxon>
        <taxon>Ornithorhynchus</taxon>
    </lineage>
</organism>
<name>A0A6I8PC71_ORNAN</name>
<evidence type="ECO:0000256" key="6">
    <source>
        <dbReference type="ARBA" id="ARBA00022989"/>
    </source>
</evidence>
<dbReference type="Pfam" id="PF00008">
    <property type="entry name" value="EGF"/>
    <property type="match status" value="2"/>
</dbReference>
<feature type="domain" description="EGF-like" evidence="13">
    <location>
        <begin position="97"/>
        <end position="135"/>
    </location>
</feature>
<feature type="domain" description="EGF-like" evidence="13">
    <location>
        <begin position="234"/>
        <end position="270"/>
    </location>
</feature>
<dbReference type="GO" id="GO:0045746">
    <property type="term" value="P:negative regulation of Notch signaling pathway"/>
    <property type="evidence" value="ECO:0000318"/>
    <property type="project" value="GO_Central"/>
</dbReference>
<evidence type="ECO:0000259" key="13">
    <source>
        <dbReference type="PROSITE" id="PS50026"/>
    </source>
</evidence>
<dbReference type="InParanoid" id="A0A6I8PC71"/>
<dbReference type="PROSITE" id="PS01187">
    <property type="entry name" value="EGF_CA"/>
    <property type="match status" value="1"/>
</dbReference>
<dbReference type="Gene3D" id="2.10.25.10">
    <property type="entry name" value="Laminin"/>
    <property type="match status" value="5"/>
</dbReference>
<dbReference type="InterPro" id="IPR000742">
    <property type="entry name" value="EGF"/>
</dbReference>
<feature type="transmembrane region" description="Helical" evidence="12">
    <location>
        <begin position="296"/>
        <end position="318"/>
    </location>
</feature>
<sequence>MVGGQGARNRGGGVDRTFGLPAGPHRRPPPPTASCLAGCSERHGFCERPGECQCRPGWQGPLCRDCVRYPGCQHGSCAQPWQCRCREGWGGLFCSQDLDYCAHHRPCARGATCTNAGPGGFTCTCPPGFSGRLCEVSAMTCADGPCFNGGSCAGGTGAGATYTCQCLPGFHGSNYLGRSVLCRCRPGYGGARCERDLDDCAGRPCANGGTCVDGTNTFRCSCTLGYGGRDCRQRADPCSPNPCAHGGLCYAHFSGPVCECPAGYMGPRCEFEVRPGGPPPPPTPASRRGAPFSPALGLPFALGLLGLGLVGATAWLVWGWGGRRAPLDTVNNLKGQEAGVEATGQLPDTGVSPLLAAAAFGGSSWGGAGWAQRRLESLPGPPGGRRTEEK</sequence>
<evidence type="ECO:0000256" key="2">
    <source>
        <dbReference type="ARBA" id="ARBA00022536"/>
    </source>
</evidence>
<evidence type="ECO:0000313" key="14">
    <source>
        <dbReference type="Ensembl" id="ENSOANP00000049812.1"/>
    </source>
</evidence>
<dbReference type="FunFam" id="2.10.25.10:FF:000255">
    <property type="entry name" value="Sushi, nidogen and EGF-like domains 1"/>
    <property type="match status" value="1"/>
</dbReference>
<keyword evidence="8 10" id="KW-1015">Disulfide bond</keyword>
<feature type="region of interest" description="Disordered" evidence="11">
    <location>
        <begin position="371"/>
        <end position="390"/>
    </location>
</feature>
<feature type="region of interest" description="Disordered" evidence="11">
    <location>
        <begin position="1"/>
        <end position="30"/>
    </location>
</feature>
<dbReference type="GO" id="GO:0005509">
    <property type="term" value="F:calcium ion binding"/>
    <property type="evidence" value="ECO:0007669"/>
    <property type="project" value="InterPro"/>
</dbReference>
<evidence type="ECO:0000256" key="12">
    <source>
        <dbReference type="SAM" id="Phobius"/>
    </source>
</evidence>
<accession>A0A6I8PC71</accession>
<dbReference type="GO" id="GO:0007219">
    <property type="term" value="P:Notch signaling pathway"/>
    <property type="evidence" value="ECO:0000318"/>
    <property type="project" value="GO_Central"/>
</dbReference>
<dbReference type="PANTHER" id="PTHR45836">
    <property type="entry name" value="SLIT HOMOLOG"/>
    <property type="match status" value="1"/>
</dbReference>
<keyword evidence="5" id="KW-0677">Repeat</keyword>
<keyword evidence="3 12" id="KW-0812">Transmembrane</keyword>
<dbReference type="SMART" id="SM00181">
    <property type="entry name" value="EGF"/>
    <property type="match status" value="6"/>
</dbReference>
<dbReference type="InterPro" id="IPR051355">
    <property type="entry name" value="Notch/Slit_guidance"/>
</dbReference>
<keyword evidence="7 12" id="KW-0472">Membrane</keyword>
<feature type="disulfide bond" evidence="10">
    <location>
        <begin position="222"/>
        <end position="231"/>
    </location>
</feature>
<dbReference type="Proteomes" id="UP000002279">
    <property type="component" value="Chromosome 5"/>
</dbReference>
<proteinExistence type="predicted"/>
<dbReference type="Pfam" id="PF21700">
    <property type="entry name" value="EGF_DL_JAG"/>
    <property type="match status" value="1"/>
</dbReference>
<dbReference type="FunFam" id="2.10.25.10:FF:000018">
    <property type="entry name" value="Delta-like 1"/>
    <property type="match status" value="1"/>
</dbReference>
<keyword evidence="15" id="KW-1185">Reference proteome</keyword>
<feature type="disulfide bond" evidence="10">
    <location>
        <begin position="125"/>
        <end position="134"/>
    </location>
</feature>
<evidence type="ECO:0000256" key="1">
    <source>
        <dbReference type="ARBA" id="ARBA00004479"/>
    </source>
</evidence>
<dbReference type="AlphaFoldDB" id="A0A6I8PC71"/>
<evidence type="ECO:0000256" key="5">
    <source>
        <dbReference type="ARBA" id="ARBA00022737"/>
    </source>
</evidence>
<keyword evidence="4" id="KW-0732">Signal</keyword>
<evidence type="ECO:0000256" key="3">
    <source>
        <dbReference type="ARBA" id="ARBA00022692"/>
    </source>
</evidence>
<reference evidence="14" key="3">
    <citation type="submission" date="2025-09" db="UniProtKB">
        <authorList>
            <consortium name="Ensembl"/>
        </authorList>
    </citation>
    <scope>IDENTIFICATION</scope>
    <source>
        <strain evidence="14">Glennie</strain>
    </source>
</reference>
<dbReference type="InterPro" id="IPR000152">
    <property type="entry name" value="EGF-type_Asp/Asn_hydroxyl_site"/>
</dbReference>
<dbReference type="CDD" id="cd00054">
    <property type="entry name" value="EGF_CA"/>
    <property type="match status" value="3"/>
</dbReference>
<dbReference type="SMART" id="SM00179">
    <property type="entry name" value="EGF_CA"/>
    <property type="match status" value="3"/>
</dbReference>
<dbReference type="GO" id="GO:0005112">
    <property type="term" value="F:Notch binding"/>
    <property type="evidence" value="ECO:0000318"/>
    <property type="project" value="GO_Central"/>
</dbReference>
<evidence type="ECO:0000256" key="11">
    <source>
        <dbReference type="SAM" id="MobiDB-lite"/>
    </source>
</evidence>
<dbReference type="PROSITE" id="PS01186">
    <property type="entry name" value="EGF_2"/>
    <property type="match status" value="4"/>
</dbReference>
<feature type="compositionally biased region" description="Gly residues" evidence="11">
    <location>
        <begin position="1"/>
        <end position="14"/>
    </location>
</feature>
<dbReference type="PROSITE" id="PS00010">
    <property type="entry name" value="ASX_HYDROXYL"/>
    <property type="match status" value="1"/>
</dbReference>
<dbReference type="InterPro" id="IPR013032">
    <property type="entry name" value="EGF-like_CS"/>
</dbReference>
<dbReference type="OMA" id="HANDGRI"/>
<feature type="domain" description="EGF-like" evidence="13">
    <location>
        <begin position="196"/>
        <end position="232"/>
    </location>
</feature>
<dbReference type="InterPro" id="IPR001881">
    <property type="entry name" value="EGF-like_Ca-bd_dom"/>
</dbReference>
<protein>
    <recommendedName>
        <fullName evidence="13">EGF-like domain-containing protein</fullName>
    </recommendedName>
</protein>
<evidence type="ECO:0000313" key="15">
    <source>
        <dbReference type="Proteomes" id="UP000002279"/>
    </source>
</evidence>
<dbReference type="FunFam" id="2.10.25.10:FF:000472">
    <property type="entry name" value="Uncharacterized protein, isoform A"/>
    <property type="match status" value="1"/>
</dbReference>
<reference evidence="14" key="2">
    <citation type="submission" date="2025-08" db="UniProtKB">
        <authorList>
            <consortium name="Ensembl"/>
        </authorList>
    </citation>
    <scope>IDENTIFICATION</scope>
    <source>
        <strain evidence="14">Glennie</strain>
    </source>
</reference>
<evidence type="ECO:0000256" key="4">
    <source>
        <dbReference type="ARBA" id="ARBA00022729"/>
    </source>
</evidence>
<dbReference type="PROSITE" id="PS00022">
    <property type="entry name" value="EGF_1"/>
    <property type="match status" value="5"/>
</dbReference>
<evidence type="ECO:0000256" key="10">
    <source>
        <dbReference type="PROSITE-ProRule" id="PRU00076"/>
    </source>
</evidence>
<reference evidence="14 15" key="1">
    <citation type="journal article" date="2008" name="Nature">
        <title>Genome analysis of the platypus reveals unique signatures of evolution.</title>
        <authorList>
            <person name="Warren W.C."/>
            <person name="Hillier L.W."/>
            <person name="Marshall Graves J.A."/>
            <person name="Birney E."/>
            <person name="Ponting C.P."/>
            <person name="Grutzner F."/>
            <person name="Belov K."/>
            <person name="Miller W."/>
            <person name="Clarke L."/>
            <person name="Chinwalla A.T."/>
            <person name="Yang S.P."/>
            <person name="Heger A."/>
            <person name="Locke D.P."/>
            <person name="Miethke P."/>
            <person name="Waters P.D."/>
            <person name="Veyrunes F."/>
            <person name="Fulton L."/>
            <person name="Fulton B."/>
            <person name="Graves T."/>
            <person name="Wallis J."/>
            <person name="Puente X.S."/>
            <person name="Lopez-Otin C."/>
            <person name="Ordonez G.R."/>
            <person name="Eichler E.E."/>
            <person name="Chen L."/>
            <person name="Cheng Z."/>
            <person name="Deakin J.E."/>
            <person name="Alsop A."/>
            <person name="Thompson K."/>
            <person name="Kirby P."/>
            <person name="Papenfuss A.T."/>
            <person name="Wakefield M.J."/>
            <person name="Olender T."/>
            <person name="Lancet D."/>
            <person name="Huttley G.A."/>
            <person name="Smit A.F."/>
            <person name="Pask A."/>
            <person name="Temple-Smith P."/>
            <person name="Batzer M.A."/>
            <person name="Walker J.A."/>
            <person name="Konkel M.K."/>
            <person name="Harris R.S."/>
            <person name="Whittington C.M."/>
            <person name="Wong E.S."/>
            <person name="Gemmell N.J."/>
            <person name="Buschiazzo E."/>
            <person name="Vargas Jentzsch I.M."/>
            <person name="Merkel A."/>
            <person name="Schmitz J."/>
            <person name="Zemann A."/>
            <person name="Churakov G."/>
            <person name="Kriegs J.O."/>
            <person name="Brosius J."/>
            <person name="Murchison E.P."/>
            <person name="Sachidanandam R."/>
            <person name="Smith C."/>
            <person name="Hannon G.J."/>
            <person name="Tsend-Ayush E."/>
            <person name="McMillan D."/>
            <person name="Attenborough R."/>
            <person name="Rens W."/>
            <person name="Ferguson-Smith M."/>
            <person name="Lefevre C.M."/>
            <person name="Sharp J.A."/>
            <person name="Nicholas K.R."/>
            <person name="Ray D.A."/>
            <person name="Kube M."/>
            <person name="Reinhardt R."/>
            <person name="Pringle T.H."/>
            <person name="Taylor J."/>
            <person name="Jones R.C."/>
            <person name="Nixon B."/>
            <person name="Dacheux J.L."/>
            <person name="Niwa H."/>
            <person name="Sekita Y."/>
            <person name="Huang X."/>
            <person name="Stark A."/>
            <person name="Kheradpour P."/>
            <person name="Kellis M."/>
            <person name="Flicek P."/>
            <person name="Chen Y."/>
            <person name="Webber C."/>
            <person name="Hardison R."/>
            <person name="Nelson J."/>
            <person name="Hallsworth-Pepin K."/>
            <person name="Delehaunty K."/>
            <person name="Markovic C."/>
            <person name="Minx P."/>
            <person name="Feng Y."/>
            <person name="Kremitzki C."/>
            <person name="Mitreva M."/>
            <person name="Glasscock J."/>
            <person name="Wylie T."/>
            <person name="Wohldmann P."/>
            <person name="Thiru P."/>
            <person name="Nhan M.N."/>
            <person name="Pohl C.S."/>
            <person name="Smith S.M."/>
            <person name="Hou S."/>
            <person name="Nefedov M."/>
            <person name="de Jong P.J."/>
            <person name="Renfree M.B."/>
            <person name="Mardis E.R."/>
            <person name="Wilson R.K."/>
        </authorList>
    </citation>
    <scope>NUCLEOTIDE SEQUENCE [LARGE SCALE GENOMIC DNA]</scope>
    <source>
        <strain evidence="14 15">Glennie</strain>
    </source>
</reference>
<evidence type="ECO:0000256" key="7">
    <source>
        <dbReference type="ARBA" id="ARBA00023136"/>
    </source>
</evidence>
<dbReference type="PANTHER" id="PTHR45836:SF13">
    <property type="entry name" value="PROTEIN CRUMBS"/>
    <property type="match status" value="1"/>
</dbReference>
<comment type="caution">
    <text evidence="10">Lacks conserved residue(s) required for the propagation of feature annotation.</text>
</comment>
<keyword evidence="9" id="KW-0325">Glycoprotein</keyword>
<dbReference type="Pfam" id="PF12661">
    <property type="entry name" value="hEGF"/>
    <property type="match status" value="2"/>
</dbReference>
<keyword evidence="6 12" id="KW-1133">Transmembrane helix</keyword>
<comment type="subcellular location">
    <subcellularLocation>
        <location evidence="1">Membrane</location>
        <topology evidence="1">Single-pass type I membrane protein</topology>
    </subcellularLocation>
</comment>
<feature type="disulfide bond" evidence="10">
    <location>
        <begin position="260"/>
        <end position="269"/>
    </location>
</feature>
<dbReference type="GeneTree" id="ENSGT00940000164418"/>
<dbReference type="Bgee" id="ENSOANG00000049187">
    <property type="expression patterns" value="Expressed in endometrium and 3 other cell types or tissues"/>
</dbReference>
<dbReference type="Ensembl" id="ENSOANT00000046735.1">
    <property type="protein sequence ID" value="ENSOANP00000049812.1"/>
    <property type="gene ID" value="ENSOANG00000049187.1"/>
</dbReference>
<feature type="domain" description="EGF-like" evidence="13">
    <location>
        <begin position="137"/>
        <end position="176"/>
    </location>
</feature>
<dbReference type="PROSITE" id="PS50026">
    <property type="entry name" value="EGF_3"/>
    <property type="match status" value="4"/>
</dbReference>
<evidence type="ECO:0000256" key="9">
    <source>
        <dbReference type="ARBA" id="ARBA00023180"/>
    </source>
</evidence>
<dbReference type="InterPro" id="IPR018097">
    <property type="entry name" value="EGF_Ca-bd_CS"/>
</dbReference>